<name>A0ABN9Z959_PIPNA</name>
<reference evidence="1" key="1">
    <citation type="submission" date="2023-12" db="EMBL/GenBank/DDBJ databases">
        <authorList>
            <person name="Brown T."/>
        </authorList>
    </citation>
    <scope>NUCLEOTIDE SEQUENCE</scope>
</reference>
<proteinExistence type="predicted"/>
<protein>
    <submittedName>
        <fullName evidence="1">Uncharacterized protein</fullName>
    </submittedName>
</protein>
<accession>A0ABN9Z959</accession>
<dbReference type="EMBL" id="OY882869">
    <property type="protein sequence ID" value="CAK6434870.1"/>
    <property type="molecule type" value="Genomic_DNA"/>
</dbReference>
<evidence type="ECO:0000313" key="1">
    <source>
        <dbReference type="EMBL" id="CAK6434870.1"/>
    </source>
</evidence>
<evidence type="ECO:0000313" key="2">
    <source>
        <dbReference type="Proteomes" id="UP001314169"/>
    </source>
</evidence>
<organism evidence="1 2">
    <name type="scientific">Pipistrellus nathusii</name>
    <name type="common">Nathusius' pipistrelle</name>
    <dbReference type="NCBI Taxonomy" id="59473"/>
    <lineage>
        <taxon>Eukaryota</taxon>
        <taxon>Metazoa</taxon>
        <taxon>Chordata</taxon>
        <taxon>Craniata</taxon>
        <taxon>Vertebrata</taxon>
        <taxon>Euteleostomi</taxon>
        <taxon>Mammalia</taxon>
        <taxon>Eutheria</taxon>
        <taxon>Laurasiatheria</taxon>
        <taxon>Chiroptera</taxon>
        <taxon>Yangochiroptera</taxon>
        <taxon>Vespertilionidae</taxon>
        <taxon>Pipistrellus</taxon>
    </lineage>
</organism>
<sequence length="110" mass="12797">MIIPEAGSGYLRAWHHSQCPKKMSCHTIASQILVASWHSFESSEQRGDLHVFCFILIKEIQLWQNRFRDLYLNVSQQRGKTLFLKAFQAEPALRGWLFSHQNRIALVGLE</sequence>
<gene>
    <name evidence="1" type="ORF">MPIPNATIZW_LOCUS3176</name>
</gene>
<keyword evidence="2" id="KW-1185">Reference proteome</keyword>
<dbReference type="Proteomes" id="UP001314169">
    <property type="component" value="Chromosome 12"/>
</dbReference>